<evidence type="ECO:0000313" key="3">
    <source>
        <dbReference type="Proteomes" id="UP001050808"/>
    </source>
</evidence>
<feature type="signal peptide" evidence="1">
    <location>
        <begin position="1"/>
        <end position="28"/>
    </location>
</feature>
<feature type="chain" id="PRO_5045519530" description="Secreted protein" evidence="1">
    <location>
        <begin position="29"/>
        <end position="58"/>
    </location>
</feature>
<organism evidence="2 3">
    <name type="scientific">Streptomyces violascens</name>
    <dbReference type="NCBI Taxonomy" id="67381"/>
    <lineage>
        <taxon>Bacteria</taxon>
        <taxon>Bacillati</taxon>
        <taxon>Actinomycetota</taxon>
        <taxon>Actinomycetes</taxon>
        <taxon>Kitasatosporales</taxon>
        <taxon>Streptomycetaceae</taxon>
        <taxon>Streptomyces</taxon>
    </lineage>
</organism>
<sequence length="58" mass="5806">MRSIRRTVTVAVLTAVVLCTTSLTSAFAEDAGPAGGLGPLATGADFLTKTLVSVAGLR</sequence>
<proteinExistence type="predicted"/>
<dbReference type="Proteomes" id="UP001050808">
    <property type="component" value="Unassembled WGS sequence"/>
</dbReference>
<keyword evidence="1" id="KW-0732">Signal</keyword>
<reference evidence="2" key="1">
    <citation type="submission" date="2024-05" db="EMBL/GenBank/DDBJ databases">
        <title>Whole genome shotgun sequence of Streptomyces violascens NBRC 12920.</title>
        <authorList>
            <person name="Komaki H."/>
            <person name="Tamura T."/>
        </authorList>
    </citation>
    <scope>NUCLEOTIDE SEQUENCE</scope>
    <source>
        <strain evidence="2">NBRC 12920</strain>
    </source>
</reference>
<dbReference type="RefSeq" id="WP_189960098.1">
    <property type="nucleotide sequence ID" value="NZ_BMUA01000001.1"/>
</dbReference>
<evidence type="ECO:0000256" key="1">
    <source>
        <dbReference type="SAM" id="SignalP"/>
    </source>
</evidence>
<keyword evidence="3" id="KW-1185">Reference proteome</keyword>
<evidence type="ECO:0000313" key="2">
    <source>
        <dbReference type="EMBL" id="GHI36166.1"/>
    </source>
</evidence>
<comment type="caution">
    <text evidence="2">The sequence shown here is derived from an EMBL/GenBank/DDBJ whole genome shotgun (WGS) entry which is preliminary data.</text>
</comment>
<evidence type="ECO:0008006" key="4">
    <source>
        <dbReference type="Google" id="ProtNLM"/>
    </source>
</evidence>
<protein>
    <recommendedName>
        <fullName evidence="4">Secreted protein</fullName>
    </recommendedName>
</protein>
<dbReference type="EMBL" id="BNDY01000002">
    <property type="protein sequence ID" value="GHI36166.1"/>
    <property type="molecule type" value="Genomic_DNA"/>
</dbReference>
<gene>
    <name evidence="2" type="ORF">Sviol_05740</name>
</gene>
<name>A0ABQ3QFV4_9ACTN</name>
<accession>A0ABQ3QFV4</accession>